<feature type="compositionally biased region" description="Polar residues" evidence="1">
    <location>
        <begin position="7"/>
        <end position="21"/>
    </location>
</feature>
<gene>
    <name evidence="3" type="ORF">JX265_010358</name>
</gene>
<accession>A0A9Q0ALR4</accession>
<keyword evidence="2" id="KW-0812">Transmembrane</keyword>
<evidence type="ECO:0000313" key="4">
    <source>
        <dbReference type="Proteomes" id="UP000829685"/>
    </source>
</evidence>
<name>A0A9Q0ALR4_9PEZI</name>
<dbReference type="OrthoDB" id="5241326at2759"/>
<keyword evidence="2" id="KW-1133">Transmembrane helix</keyword>
<sequence length="196" mass="22002">MSEDSRTQTQSQQKGNTSSPVSRKPIWGERGEDTCAPQRAMLADKVPDHTDAPWYVRMWIAAYMRYRGLNDAMAENVHYTGAEFQGLDLPAIVDLFIVKCGLSSKEADIIGQDVWELVQDKLPPVLEPTGFDRFARFIGEDAMRLRALTTPGSSVMRRIGCLLLWVRVLFKSLAVFYVGVVFAFLALGLVYGHIFP</sequence>
<protein>
    <submittedName>
        <fullName evidence="3">Uncharacterized protein</fullName>
    </submittedName>
</protein>
<reference evidence="3" key="1">
    <citation type="submission" date="2021-03" db="EMBL/GenBank/DDBJ databases">
        <title>Revisited historic fungal species revealed as producer of novel bioactive compounds through whole genome sequencing and comparative genomics.</title>
        <authorList>
            <person name="Vignolle G.A."/>
            <person name="Hochenegger N."/>
            <person name="Mach R.L."/>
            <person name="Mach-Aigner A.R."/>
            <person name="Javad Rahimi M."/>
            <person name="Salim K.A."/>
            <person name="Chan C.M."/>
            <person name="Lim L.B.L."/>
            <person name="Cai F."/>
            <person name="Druzhinina I.S."/>
            <person name="U'Ren J.M."/>
            <person name="Derntl C."/>
        </authorList>
    </citation>
    <scope>NUCLEOTIDE SEQUENCE</scope>
    <source>
        <strain evidence="3">TUCIM 5799</strain>
    </source>
</reference>
<keyword evidence="2" id="KW-0472">Membrane</keyword>
<keyword evidence="4" id="KW-1185">Reference proteome</keyword>
<feature type="transmembrane region" description="Helical" evidence="2">
    <location>
        <begin position="174"/>
        <end position="194"/>
    </location>
</feature>
<feature type="region of interest" description="Disordered" evidence="1">
    <location>
        <begin position="1"/>
        <end position="30"/>
    </location>
</feature>
<dbReference type="AlphaFoldDB" id="A0A9Q0ALR4"/>
<evidence type="ECO:0000256" key="2">
    <source>
        <dbReference type="SAM" id="Phobius"/>
    </source>
</evidence>
<evidence type="ECO:0000256" key="1">
    <source>
        <dbReference type="SAM" id="MobiDB-lite"/>
    </source>
</evidence>
<organism evidence="3 4">
    <name type="scientific">Neoarthrinium moseri</name>
    <dbReference type="NCBI Taxonomy" id="1658444"/>
    <lineage>
        <taxon>Eukaryota</taxon>
        <taxon>Fungi</taxon>
        <taxon>Dikarya</taxon>
        <taxon>Ascomycota</taxon>
        <taxon>Pezizomycotina</taxon>
        <taxon>Sordariomycetes</taxon>
        <taxon>Xylariomycetidae</taxon>
        <taxon>Amphisphaeriales</taxon>
        <taxon>Apiosporaceae</taxon>
        <taxon>Neoarthrinium</taxon>
    </lineage>
</organism>
<comment type="caution">
    <text evidence="3">The sequence shown here is derived from an EMBL/GenBank/DDBJ whole genome shotgun (WGS) entry which is preliminary data.</text>
</comment>
<proteinExistence type="predicted"/>
<dbReference type="Proteomes" id="UP000829685">
    <property type="component" value="Unassembled WGS sequence"/>
</dbReference>
<dbReference type="EMBL" id="JAFIMR010000034">
    <property type="protein sequence ID" value="KAI1859355.1"/>
    <property type="molecule type" value="Genomic_DNA"/>
</dbReference>
<evidence type="ECO:0000313" key="3">
    <source>
        <dbReference type="EMBL" id="KAI1859355.1"/>
    </source>
</evidence>